<evidence type="ECO:0000256" key="2">
    <source>
        <dbReference type="ARBA" id="ARBA00022692"/>
    </source>
</evidence>
<dbReference type="Gene3D" id="2.70.150.10">
    <property type="entry name" value="Calcium-transporting ATPase, cytoplasmic transduction domain A"/>
    <property type="match status" value="1"/>
</dbReference>
<dbReference type="Gene3D" id="1.20.1110.10">
    <property type="entry name" value="Calcium-transporting ATPase, transmembrane domain"/>
    <property type="match status" value="3"/>
</dbReference>
<proteinExistence type="predicted"/>
<feature type="transmembrane region" description="Helical" evidence="6">
    <location>
        <begin position="376"/>
        <end position="397"/>
    </location>
</feature>
<dbReference type="InterPro" id="IPR039720">
    <property type="entry name" value="TMEM94"/>
</dbReference>
<gene>
    <name evidence="8" type="ORF">Glove_92g12</name>
</gene>
<feature type="transmembrane region" description="Helical" evidence="6">
    <location>
        <begin position="1074"/>
        <end position="1095"/>
    </location>
</feature>
<keyword evidence="2 6" id="KW-0812">Transmembrane</keyword>
<dbReference type="PANTHER" id="PTHR13219:SF6">
    <property type="entry name" value="TRANSMEMBRANE PROTEIN 94"/>
    <property type="match status" value="1"/>
</dbReference>
<dbReference type="InterPro" id="IPR006068">
    <property type="entry name" value="ATPase_P-typ_cation-transptr_C"/>
</dbReference>
<feature type="transmembrane region" description="Helical" evidence="6">
    <location>
        <begin position="168"/>
        <end position="187"/>
    </location>
</feature>
<feature type="transmembrane region" description="Helical" evidence="6">
    <location>
        <begin position="199"/>
        <end position="217"/>
    </location>
</feature>
<evidence type="ECO:0000313" key="9">
    <source>
        <dbReference type="Proteomes" id="UP000266861"/>
    </source>
</evidence>
<sequence>MENYSLDNNNDTQEIRENRENENNNKNNNNDNIYNNNISNNNNNNNEITFNHEIVDLSITTTPLSDSNFNNSSDTIPLRLNKQITGDEEFMIELELNKGSNMRYYTYDEEVSNLPSDLVVQDNASKRGLTSVEALEKLVSVTNKILAEHKKHALTRKYIREFLIRPDTILTILSFLLMIAFYIYGLIKSDPYQFRLTTILVEAVLIFLLAVFNGFLYTREKKLVAVEIHERAKNIVEQLKQGGMNTIQEIKIPFVPSLTFAKVVRDGVVRNFPTPLLVEGDIVEMLYGDRAPCKMKLLSEFRDSTSPSSKILEITQVFKPTFFKKLSHQASCINNRGRYQFVLLETPWANCLKAALTQTRPLTIIMKQAEILQKVFLQRLIFLILGTGILINLFRYLLNNNDDDERNNIDQAFEILIILPIYAILPLIPLVFPILWLIVRSFANATLLVLFEALQISKTEYEDDEEVDEFDAEAPPPTKNVHIDRAELWKKFRYLSNPRDGSSLVRSTNLFESLGSTTVICSLDREGTISSPFASVDQILFPNEEVDITVLDVAEDPSTAFRVKFEDQDWDQHLSRLKPLGLNLLLNTNCGVLQGKKRADQHRKYSSFNIHAKIKPARQSCLCRLGKEIGFTDDALRPFVKRKEIFTSAPFHPSLRDRIRNDQWEVPSMDSSIYEELEVGSYQLLSDGHLEIILDNCSDYWDGQGLQSMSKEMENKIYDFYANAIVNDMQCIAYAYRPINVENGNIIPFLTSTASDSSSIYIVLPDDKIEMQEGNDDEDLSISQSVRLHRLNNGMLDANLHDFAFDQNNNTPQEEENFYQDVIQGQIFLAMATLCHQPKADVCNFIEDLKGAGIRFVYFSPTAERESKAYAERLGLETDWNSCILLSSPGDENSFGDGYLESHDIKARLPRGIDNTKNHLEDVDDIPLHVSLFAECTPESTQEMIKIFQQYGEVVCCIGSALNSRNTYSFAVADVSVAMEPTHTRVLTKNSYREVRGQSPIALGAAFAALPCGLFMHYDTSLYALTDVIREARRLINGLRMGIAFLIGTYLSMSLIILLSYCLCLPPVFTGYHILWITCVISPILAFSFLFNPHVSDTMTTMTVKNIEHLRDLPRFIIYFILRFSLLIIMSCTMFTIFLNYFITDSDSPIFGSYGKLGWLHWTNEQQWIVLYAQNLTLFAFVWYLVCISISFVNRTLSLRKFNPFRNKVLILAFIVSILLQIIFTTISLLSGPFSIFKLIPHYIYLINFLVPILIFIPIQELVLLIYINIRKINKVLIYTILARKIILGPRNWYFEEKSRNSFS</sequence>
<dbReference type="InterPro" id="IPR023214">
    <property type="entry name" value="HAD_sf"/>
</dbReference>
<evidence type="ECO:0000256" key="4">
    <source>
        <dbReference type="ARBA" id="ARBA00023136"/>
    </source>
</evidence>
<evidence type="ECO:0000256" key="3">
    <source>
        <dbReference type="ARBA" id="ARBA00022989"/>
    </source>
</evidence>
<evidence type="ECO:0000259" key="7">
    <source>
        <dbReference type="Pfam" id="PF00689"/>
    </source>
</evidence>
<feature type="transmembrane region" description="Helical" evidence="6">
    <location>
        <begin position="1043"/>
        <end position="1068"/>
    </location>
</feature>
<keyword evidence="4 6" id="KW-0472">Membrane</keyword>
<reference evidence="8 9" key="1">
    <citation type="submission" date="2018-08" db="EMBL/GenBank/DDBJ databases">
        <title>Genome and evolution of the arbuscular mycorrhizal fungus Diversispora epigaea (formerly Glomus versiforme) and its bacterial endosymbionts.</title>
        <authorList>
            <person name="Sun X."/>
            <person name="Fei Z."/>
            <person name="Harrison M."/>
        </authorList>
    </citation>
    <scope>NUCLEOTIDE SEQUENCE [LARGE SCALE GENOMIC DNA]</scope>
    <source>
        <strain evidence="8 9">IT104</strain>
    </source>
</reference>
<evidence type="ECO:0000256" key="6">
    <source>
        <dbReference type="SAM" id="Phobius"/>
    </source>
</evidence>
<dbReference type="Gene3D" id="3.40.1110.10">
    <property type="entry name" value="Calcium-transporting ATPase, cytoplasmic domain N"/>
    <property type="match status" value="1"/>
</dbReference>
<name>A0A397J589_9GLOM</name>
<evidence type="ECO:0000313" key="8">
    <source>
        <dbReference type="EMBL" id="RHZ83475.1"/>
    </source>
</evidence>
<dbReference type="SUPFAM" id="SSF56784">
    <property type="entry name" value="HAD-like"/>
    <property type="match status" value="1"/>
</dbReference>
<dbReference type="EMBL" id="PQFF01000088">
    <property type="protein sequence ID" value="RHZ83475.1"/>
    <property type="molecule type" value="Genomic_DNA"/>
</dbReference>
<evidence type="ECO:0000256" key="1">
    <source>
        <dbReference type="ARBA" id="ARBA00004370"/>
    </source>
</evidence>
<feature type="transmembrane region" description="Helical" evidence="6">
    <location>
        <begin position="1176"/>
        <end position="1197"/>
    </location>
</feature>
<organism evidence="8 9">
    <name type="scientific">Diversispora epigaea</name>
    <dbReference type="NCBI Taxonomy" id="1348612"/>
    <lineage>
        <taxon>Eukaryota</taxon>
        <taxon>Fungi</taxon>
        <taxon>Fungi incertae sedis</taxon>
        <taxon>Mucoromycota</taxon>
        <taxon>Glomeromycotina</taxon>
        <taxon>Glomeromycetes</taxon>
        <taxon>Diversisporales</taxon>
        <taxon>Diversisporaceae</taxon>
        <taxon>Diversispora</taxon>
    </lineage>
</organism>
<feature type="domain" description="Cation-transporting P-type ATPase C-terminal" evidence="7">
    <location>
        <begin position="1067"/>
        <end position="1256"/>
    </location>
</feature>
<accession>A0A397J589</accession>
<dbReference type="GO" id="GO:0016020">
    <property type="term" value="C:membrane"/>
    <property type="evidence" value="ECO:0007669"/>
    <property type="project" value="UniProtKB-SubCell"/>
</dbReference>
<dbReference type="Proteomes" id="UP000266861">
    <property type="component" value="Unassembled WGS sequence"/>
</dbReference>
<dbReference type="SUPFAM" id="SSF81665">
    <property type="entry name" value="Calcium ATPase, transmembrane domain M"/>
    <property type="match status" value="1"/>
</dbReference>
<protein>
    <recommendedName>
        <fullName evidence="7">Cation-transporting P-type ATPase C-terminal domain-containing protein</fullName>
    </recommendedName>
</protein>
<dbReference type="GO" id="GO:0000166">
    <property type="term" value="F:nucleotide binding"/>
    <property type="evidence" value="ECO:0007669"/>
    <property type="project" value="InterPro"/>
</dbReference>
<dbReference type="Gene3D" id="3.40.50.1000">
    <property type="entry name" value="HAD superfamily/HAD-like"/>
    <property type="match status" value="2"/>
</dbReference>
<dbReference type="InterPro" id="IPR023298">
    <property type="entry name" value="ATPase_P-typ_TM_dom_sf"/>
</dbReference>
<evidence type="ECO:0000256" key="5">
    <source>
        <dbReference type="SAM" id="MobiDB-lite"/>
    </source>
</evidence>
<dbReference type="PANTHER" id="PTHR13219">
    <property type="entry name" value="TRANSMEMBRANE PROTEIN 94"/>
    <property type="match status" value="1"/>
</dbReference>
<keyword evidence="3 6" id="KW-1133">Transmembrane helix</keyword>
<feature type="transmembrane region" description="Helical" evidence="6">
    <location>
        <begin position="1243"/>
        <end position="1268"/>
    </location>
</feature>
<dbReference type="SUPFAM" id="SSF81660">
    <property type="entry name" value="Metal cation-transporting ATPase, ATP-binding domain N"/>
    <property type="match status" value="1"/>
</dbReference>
<dbReference type="InterPro" id="IPR036412">
    <property type="entry name" value="HAD-like_sf"/>
</dbReference>
<feature type="transmembrane region" description="Helical" evidence="6">
    <location>
        <begin position="1116"/>
        <end position="1143"/>
    </location>
</feature>
<keyword evidence="9" id="KW-1185">Reference proteome</keyword>
<comment type="subcellular location">
    <subcellularLocation>
        <location evidence="1">Membrane</location>
    </subcellularLocation>
</comment>
<dbReference type="Pfam" id="PF00689">
    <property type="entry name" value="Cation_ATPase_C"/>
    <property type="match status" value="1"/>
</dbReference>
<comment type="caution">
    <text evidence="8">The sequence shown here is derived from an EMBL/GenBank/DDBJ whole genome shotgun (WGS) entry which is preliminary data.</text>
</comment>
<dbReference type="OrthoDB" id="5568754at2759"/>
<feature type="compositionally biased region" description="Low complexity" evidence="5">
    <location>
        <begin position="24"/>
        <end position="40"/>
    </location>
</feature>
<feature type="transmembrane region" description="Helical" evidence="6">
    <location>
        <begin position="417"/>
        <end position="439"/>
    </location>
</feature>
<feature type="region of interest" description="Disordered" evidence="5">
    <location>
        <begin position="19"/>
        <end position="40"/>
    </location>
</feature>
<feature type="transmembrane region" description="Helical" evidence="6">
    <location>
        <begin position="1209"/>
        <end position="1231"/>
    </location>
</feature>
<dbReference type="InterPro" id="IPR023299">
    <property type="entry name" value="ATPase_P-typ_cyto_dom_N"/>
</dbReference>